<proteinExistence type="predicted"/>
<dbReference type="KEGG" id="nah:F5544_23010"/>
<dbReference type="RefSeq" id="WP_167475147.1">
    <property type="nucleotide sequence ID" value="NZ_CP046172.1"/>
</dbReference>
<dbReference type="Gene3D" id="3.40.50.150">
    <property type="entry name" value="Vaccinia Virus protein VP39"/>
    <property type="match status" value="1"/>
</dbReference>
<dbReference type="InterPro" id="IPR041698">
    <property type="entry name" value="Methyltransf_25"/>
</dbReference>
<dbReference type="Proteomes" id="UP000503540">
    <property type="component" value="Chromosome"/>
</dbReference>
<accession>A0A6G9YHN8</accession>
<dbReference type="SUPFAM" id="SSF53335">
    <property type="entry name" value="S-adenosyl-L-methionine-dependent methyltransferases"/>
    <property type="match status" value="1"/>
</dbReference>
<dbReference type="Gene3D" id="2.70.160.11">
    <property type="entry name" value="Hnrnp arginine n-methyltransferase1"/>
    <property type="match status" value="1"/>
</dbReference>
<dbReference type="GO" id="GO:0016274">
    <property type="term" value="F:protein-arginine N-methyltransferase activity"/>
    <property type="evidence" value="ECO:0007669"/>
    <property type="project" value="InterPro"/>
</dbReference>
<protein>
    <submittedName>
        <fullName evidence="2">Methyltransferase domain-containing protein</fullName>
    </submittedName>
</protein>
<evidence type="ECO:0000313" key="3">
    <source>
        <dbReference type="Proteomes" id="UP000503540"/>
    </source>
</evidence>
<dbReference type="GO" id="GO:0032259">
    <property type="term" value="P:methylation"/>
    <property type="evidence" value="ECO:0007669"/>
    <property type="project" value="UniProtKB-KW"/>
</dbReference>
<sequence length="287" mass="31724">MDQLVLLMHQVMLADRPRIAAYDRALAQSVRPGSIVADVGAGTLALSLLALKHGAAHVYSIEADPEMAALAERVIADNELKEQITLIQGDARAVRLPRQADVIVSEMMGNLGPEENMMRVLESVARKNLRPGGQVIPHRLTTTLAAIEFDDEGWGIWGGDFHGYRLDAVQDFAEPRAQLHFFQRLPRLLSAPTPMVDRLSLAITRPGNLHAIMGYFTADLTDDISLSNYPSYPGCNWAVWIWPLRHTPVRAGDDVRIAVHRPSGAARSRVVTEWRLDCAVATRESRA</sequence>
<dbReference type="GO" id="GO:0042054">
    <property type="term" value="F:histone methyltransferase activity"/>
    <property type="evidence" value="ECO:0007669"/>
    <property type="project" value="TreeGrafter"/>
</dbReference>
<gene>
    <name evidence="2" type="ORF">F5544_23010</name>
</gene>
<reference evidence="2 3" key="1">
    <citation type="journal article" date="2019" name="ACS Chem. Biol.">
        <title>Identification and Mobilization of a Cryptic Antibiotic Biosynthesis Gene Locus from a Human-Pathogenic Nocardia Isolate.</title>
        <authorList>
            <person name="Herisse M."/>
            <person name="Ishida K."/>
            <person name="Porter J.L."/>
            <person name="Howden B."/>
            <person name="Hertweck C."/>
            <person name="Stinear T.P."/>
            <person name="Pidot S.J."/>
        </authorList>
    </citation>
    <scope>NUCLEOTIDE SEQUENCE [LARGE SCALE GENOMIC DNA]</scope>
    <source>
        <strain evidence="2 3">AUSMDU00012717</strain>
    </source>
</reference>
<dbReference type="Pfam" id="PF13649">
    <property type="entry name" value="Methyltransf_25"/>
    <property type="match status" value="1"/>
</dbReference>
<keyword evidence="3" id="KW-1185">Reference proteome</keyword>
<dbReference type="PROSITE" id="PS51678">
    <property type="entry name" value="SAM_MT_PRMT"/>
    <property type="match status" value="1"/>
</dbReference>
<evidence type="ECO:0000313" key="2">
    <source>
        <dbReference type="EMBL" id="QIS12463.1"/>
    </source>
</evidence>
<dbReference type="PANTHER" id="PTHR11006:SF4">
    <property type="entry name" value="PROTEIN ARGININE N-METHYLTRANSFERASE 7"/>
    <property type="match status" value="1"/>
</dbReference>
<dbReference type="EMBL" id="CP046172">
    <property type="protein sequence ID" value="QIS12463.1"/>
    <property type="molecule type" value="Genomic_DNA"/>
</dbReference>
<organism evidence="2 3">
    <name type="scientific">Nocardia arthritidis</name>
    <dbReference type="NCBI Taxonomy" id="228602"/>
    <lineage>
        <taxon>Bacteria</taxon>
        <taxon>Bacillati</taxon>
        <taxon>Actinomycetota</taxon>
        <taxon>Actinomycetes</taxon>
        <taxon>Mycobacteriales</taxon>
        <taxon>Nocardiaceae</taxon>
        <taxon>Nocardia</taxon>
    </lineage>
</organism>
<dbReference type="PANTHER" id="PTHR11006">
    <property type="entry name" value="PROTEIN ARGININE N-METHYLTRANSFERASE"/>
    <property type="match status" value="1"/>
</dbReference>
<feature type="domain" description="Methyltransferase" evidence="1">
    <location>
        <begin position="36"/>
        <end position="133"/>
    </location>
</feature>
<keyword evidence="2" id="KW-0489">Methyltransferase</keyword>
<dbReference type="CDD" id="cd02440">
    <property type="entry name" value="AdoMet_MTases"/>
    <property type="match status" value="1"/>
</dbReference>
<evidence type="ECO:0000259" key="1">
    <source>
        <dbReference type="Pfam" id="PF13649"/>
    </source>
</evidence>
<dbReference type="AlphaFoldDB" id="A0A6G9YHN8"/>
<keyword evidence="2" id="KW-0808">Transferase</keyword>
<dbReference type="InterPro" id="IPR029063">
    <property type="entry name" value="SAM-dependent_MTases_sf"/>
</dbReference>
<dbReference type="InterPro" id="IPR025799">
    <property type="entry name" value="Arg_MeTrfase"/>
</dbReference>
<name>A0A6G9YHN8_9NOCA</name>